<dbReference type="RefSeq" id="WP_345207597.1">
    <property type="nucleotide sequence ID" value="NZ_BAABGM010000020.1"/>
</dbReference>
<keyword evidence="4" id="KW-1185">Reference proteome</keyword>
<gene>
    <name evidence="3" type="ORF">GCM10023168_30910</name>
</gene>
<proteinExistence type="predicted"/>
<reference evidence="4" key="1">
    <citation type="journal article" date="2019" name="Int. J. Syst. Evol. Microbiol.">
        <title>The Global Catalogue of Microorganisms (GCM) 10K type strain sequencing project: providing services to taxonomists for standard genome sequencing and annotation.</title>
        <authorList>
            <consortium name="The Broad Institute Genomics Platform"/>
            <consortium name="The Broad Institute Genome Sequencing Center for Infectious Disease"/>
            <person name="Wu L."/>
            <person name="Ma J."/>
        </authorList>
    </citation>
    <scope>NUCLEOTIDE SEQUENCE [LARGE SCALE GENOMIC DNA]</scope>
    <source>
        <strain evidence="4">JCM 17809</strain>
    </source>
</reference>
<sequence>MTTAWPAAPAGAHWTDLDRLVGLVGPVVEAESRPGGVHQVRWDPERRTRVAFDRADGAVVVVEATPDGLTRRRLRDDVALTGVAEVLDPQRLAGHLAPVLGGRPRGCVTTPVSYRPGSRCVVRCEATDRSGRRRTVYVKVLAEGARECAESHEALAGGAVPVVGCWPELSAVVTAEVPGPTASALLRDPRLRPEERIRLATRLGALLAGIHRVHPGPLVAERVRTPSDELAGLARLLPAAWQADAVAALSLGWVLDRLAAEVPEVTRTVFGHGSFRPGQVVVDGGRLAVLDLDGAGPADPARDLGNAMAHLDWQHLRGEQAPAPVLSAAVRAGYASAGGEVDPVALDWWRAAALLKIAGRRYRSLDTTHWDAVPLLVGAASAVLERHDTPADGPPTPLRRDRLPDLTDPTAMTSLLNDLLGGGATDRVQVTSVETLRVAPGRRIVVRCTVAGAAESPVQVIAKAFAERERAVVTHENLVLFDSLRDPVVRCGTQHPIGVDPVHGVVVCRAADGSPLSAGPDTPAADVRRAVAERLGVWLRTVHATGSGARRVLDVDHEVANAALWAQQVARADTRLRAPAGELAELLAAHAPSLPRVRDSLIHKDLHLGHVLVDPSGGATVIDLDEARMGDPAFDLAHLCAYADEAAGGAPGADDALATAFREAYGPLRGPDAAHRLAFFRAYALLKITRQTTRGHVGDDVVAAAVARLTRGASCLRA</sequence>
<evidence type="ECO:0000313" key="3">
    <source>
        <dbReference type="EMBL" id="GAA4410812.1"/>
    </source>
</evidence>
<dbReference type="Gene3D" id="3.90.1200.10">
    <property type="match status" value="2"/>
</dbReference>
<dbReference type="InterPro" id="IPR002575">
    <property type="entry name" value="Aminoglycoside_PTrfase"/>
</dbReference>
<dbReference type="SUPFAM" id="SSF56112">
    <property type="entry name" value="Protein kinase-like (PK-like)"/>
    <property type="match status" value="2"/>
</dbReference>
<comment type="caution">
    <text evidence="3">The sequence shown here is derived from an EMBL/GenBank/DDBJ whole genome shotgun (WGS) entry which is preliminary data.</text>
</comment>
<feature type="domain" description="Aminoglycoside phosphotransferase" evidence="2">
    <location>
        <begin position="177"/>
        <end position="319"/>
    </location>
</feature>
<evidence type="ECO:0000259" key="2">
    <source>
        <dbReference type="Pfam" id="PF01636"/>
    </source>
</evidence>
<dbReference type="Pfam" id="PF01636">
    <property type="entry name" value="APH"/>
    <property type="match status" value="2"/>
</dbReference>
<dbReference type="InterPro" id="IPR011009">
    <property type="entry name" value="Kinase-like_dom_sf"/>
</dbReference>
<feature type="region of interest" description="Disordered" evidence="1">
    <location>
        <begin position="386"/>
        <end position="405"/>
    </location>
</feature>
<dbReference type="PANTHER" id="PTHR21310">
    <property type="entry name" value="AMINOGLYCOSIDE PHOSPHOTRANSFERASE-RELATED-RELATED"/>
    <property type="match status" value="1"/>
</dbReference>
<evidence type="ECO:0000256" key="1">
    <source>
        <dbReference type="SAM" id="MobiDB-lite"/>
    </source>
</evidence>
<evidence type="ECO:0000313" key="4">
    <source>
        <dbReference type="Proteomes" id="UP001500945"/>
    </source>
</evidence>
<dbReference type="InterPro" id="IPR051678">
    <property type="entry name" value="AGP_Transferase"/>
</dbReference>
<feature type="domain" description="Aminoglycoside phosphotransferase" evidence="2">
    <location>
        <begin position="505"/>
        <end position="669"/>
    </location>
</feature>
<name>A0ABP8KMF4_9MICO</name>
<protein>
    <recommendedName>
        <fullName evidence="2">Aminoglycoside phosphotransferase domain-containing protein</fullName>
    </recommendedName>
</protein>
<accession>A0ABP8KMF4</accession>
<dbReference type="Proteomes" id="UP001500945">
    <property type="component" value="Unassembled WGS sequence"/>
</dbReference>
<dbReference type="EMBL" id="BAABGM010000020">
    <property type="protein sequence ID" value="GAA4410812.1"/>
    <property type="molecule type" value="Genomic_DNA"/>
</dbReference>
<organism evidence="3 4">
    <name type="scientific">Fodinibacter luteus</name>
    <dbReference type="NCBI Taxonomy" id="552064"/>
    <lineage>
        <taxon>Bacteria</taxon>
        <taxon>Bacillati</taxon>
        <taxon>Actinomycetota</taxon>
        <taxon>Actinomycetes</taxon>
        <taxon>Micrococcales</taxon>
        <taxon>Intrasporangiaceae</taxon>
        <taxon>Fodinibacter (ex Wang et al. 2009)</taxon>
    </lineage>
</organism>